<protein>
    <submittedName>
        <fullName evidence="2">Rab-like protein</fullName>
    </submittedName>
    <submittedName>
        <fullName evidence="3">Rab-like_protein</fullName>
    </submittedName>
</protein>
<evidence type="ECO:0000313" key="2">
    <source>
        <dbReference type="EMBL" id="CAI9936310.1"/>
    </source>
</evidence>
<name>A0AA86TZU7_9EUKA</name>
<dbReference type="PRINTS" id="PR00449">
    <property type="entry name" value="RASTRNSFRMNG"/>
</dbReference>
<dbReference type="GO" id="GO:0005525">
    <property type="term" value="F:GTP binding"/>
    <property type="evidence" value="ECO:0007669"/>
    <property type="project" value="InterPro"/>
</dbReference>
<reference evidence="3 4" key="2">
    <citation type="submission" date="2024-07" db="EMBL/GenBank/DDBJ databases">
        <authorList>
            <person name="Akdeniz Z."/>
        </authorList>
    </citation>
    <scope>NUCLEOTIDE SEQUENCE [LARGE SCALE GENOMIC DNA]</scope>
</reference>
<dbReference type="SMART" id="SM00175">
    <property type="entry name" value="RAB"/>
    <property type="match status" value="1"/>
</dbReference>
<dbReference type="Pfam" id="PF00071">
    <property type="entry name" value="Ras"/>
    <property type="match status" value="1"/>
</dbReference>
<comment type="caution">
    <text evidence="2">The sequence shown here is derived from an EMBL/GenBank/DDBJ whole genome shotgun (WGS) entry which is preliminary data.</text>
</comment>
<dbReference type="SUPFAM" id="SSF52540">
    <property type="entry name" value="P-loop containing nucleoside triphosphate hydrolases"/>
    <property type="match status" value="1"/>
</dbReference>
<organism evidence="2">
    <name type="scientific">Hexamita inflata</name>
    <dbReference type="NCBI Taxonomy" id="28002"/>
    <lineage>
        <taxon>Eukaryota</taxon>
        <taxon>Metamonada</taxon>
        <taxon>Diplomonadida</taxon>
        <taxon>Hexamitidae</taxon>
        <taxon>Hexamitinae</taxon>
        <taxon>Hexamita</taxon>
    </lineage>
</organism>
<dbReference type="AlphaFoldDB" id="A0AA86TZU7"/>
<evidence type="ECO:0000313" key="4">
    <source>
        <dbReference type="Proteomes" id="UP001642409"/>
    </source>
</evidence>
<dbReference type="InterPro" id="IPR027417">
    <property type="entry name" value="P-loop_NTPase"/>
</dbReference>
<dbReference type="PANTHER" id="PTHR47978">
    <property type="match status" value="1"/>
</dbReference>
<dbReference type="EMBL" id="CATOUU010000635">
    <property type="protein sequence ID" value="CAI9936310.1"/>
    <property type="molecule type" value="Genomic_DNA"/>
</dbReference>
<keyword evidence="4" id="KW-1185">Reference proteome</keyword>
<reference evidence="2" key="1">
    <citation type="submission" date="2023-06" db="EMBL/GenBank/DDBJ databases">
        <authorList>
            <person name="Kurt Z."/>
        </authorList>
    </citation>
    <scope>NUCLEOTIDE SEQUENCE</scope>
</reference>
<gene>
    <name evidence="2" type="ORF">HINF_LOCUS23955</name>
    <name evidence="3" type="ORF">HINF_LOCUS52949</name>
</gene>
<dbReference type="EMBL" id="CAXDID020000267">
    <property type="protein sequence ID" value="CAL6067285.1"/>
    <property type="molecule type" value="Genomic_DNA"/>
</dbReference>
<accession>A0AA86TZU7</accession>
<keyword evidence="1" id="KW-0547">Nucleotide-binding</keyword>
<evidence type="ECO:0000313" key="3">
    <source>
        <dbReference type="EMBL" id="CAL6067285.1"/>
    </source>
</evidence>
<dbReference type="Proteomes" id="UP001642409">
    <property type="component" value="Unassembled WGS sequence"/>
</dbReference>
<dbReference type="Gene3D" id="3.40.50.300">
    <property type="entry name" value="P-loop containing nucleotide triphosphate hydrolases"/>
    <property type="match status" value="1"/>
</dbReference>
<dbReference type="InterPro" id="IPR001806">
    <property type="entry name" value="Small_GTPase"/>
</dbReference>
<dbReference type="GO" id="GO:0003924">
    <property type="term" value="F:GTPase activity"/>
    <property type="evidence" value="ECO:0007669"/>
    <property type="project" value="InterPro"/>
</dbReference>
<dbReference type="PROSITE" id="PS51419">
    <property type="entry name" value="RAB"/>
    <property type="match status" value="1"/>
</dbReference>
<proteinExistence type="predicted"/>
<sequence length="155" mass="18044">MQVETLACESLCFAFESQKRRHQNYISIHKSYKHIQSRNGLEHEHQLDLNEPESLQQVVFWFQQAQKAQTNCTYILVGNKCDLERKCTAAEIDQVKIQCQSDKYYEVSAKDGTNIQTLFTDIGKELYKMNKQEEDNVQPLTIESKVDKPSRGFCC</sequence>
<evidence type="ECO:0000256" key="1">
    <source>
        <dbReference type="ARBA" id="ARBA00022741"/>
    </source>
</evidence>